<comment type="similarity">
    <text evidence="10">Belongs to the GSP H family.</text>
</comment>
<dbReference type="NCBIfam" id="TIGR02532">
    <property type="entry name" value="IV_pilin_GFxxxE"/>
    <property type="match status" value="1"/>
</dbReference>
<dbReference type="PROSITE" id="PS50999">
    <property type="entry name" value="COX2_TM"/>
    <property type="match status" value="1"/>
</dbReference>
<dbReference type="KEGG" id="haz:A9404_09545"/>
<gene>
    <name evidence="14" type="ORF">A9404_09545</name>
</gene>
<keyword evidence="5" id="KW-0488">Methylation</keyword>
<dbReference type="Pfam" id="PF12019">
    <property type="entry name" value="GspH"/>
    <property type="match status" value="1"/>
</dbReference>
<keyword evidence="9 12" id="KW-0472">Membrane</keyword>
<name>A0A191ZKH0_9GAMM</name>
<feature type="transmembrane region" description="Helical" evidence="12">
    <location>
        <begin position="6"/>
        <end position="27"/>
    </location>
</feature>
<keyword evidence="6" id="KW-0997">Cell inner membrane</keyword>
<evidence type="ECO:0000256" key="4">
    <source>
        <dbReference type="ARBA" id="ARBA00022475"/>
    </source>
</evidence>
<evidence type="ECO:0000259" key="13">
    <source>
        <dbReference type="PROSITE" id="PS50999"/>
    </source>
</evidence>
<organism evidence="14 15">
    <name type="scientific">Halothiobacillus diazotrophicus</name>
    <dbReference type="NCBI Taxonomy" id="1860122"/>
    <lineage>
        <taxon>Bacteria</taxon>
        <taxon>Pseudomonadati</taxon>
        <taxon>Pseudomonadota</taxon>
        <taxon>Gammaproteobacteria</taxon>
        <taxon>Chromatiales</taxon>
        <taxon>Halothiobacillaceae</taxon>
        <taxon>Halothiobacillus</taxon>
    </lineage>
</organism>
<accession>A0A191ZKH0</accession>
<dbReference type="InterPro" id="IPR011759">
    <property type="entry name" value="Cyt_c_oxidase_su2_TM_dom"/>
</dbReference>
<reference evidence="14 15" key="1">
    <citation type="submission" date="2016-06" db="EMBL/GenBank/DDBJ databases">
        <title>Insight into the functional genes involving in sulfur oxidation in Pearl River water.</title>
        <authorList>
            <person name="Luo J."/>
            <person name="Tan X."/>
            <person name="Lin W."/>
        </authorList>
    </citation>
    <scope>NUCLEOTIDE SEQUENCE [LARGE SCALE GENOMIC DNA]</scope>
    <source>
        <strain evidence="14 15">LS2</strain>
    </source>
</reference>
<dbReference type="InterPro" id="IPR045584">
    <property type="entry name" value="Pilin-like"/>
</dbReference>
<dbReference type="GO" id="GO:0015627">
    <property type="term" value="C:type II protein secretion system complex"/>
    <property type="evidence" value="ECO:0007669"/>
    <property type="project" value="InterPro"/>
</dbReference>
<dbReference type="InterPro" id="IPR012902">
    <property type="entry name" value="N_methyl_site"/>
</dbReference>
<evidence type="ECO:0000313" key="14">
    <source>
        <dbReference type="EMBL" id="ANJ68401.1"/>
    </source>
</evidence>
<evidence type="ECO:0000256" key="3">
    <source>
        <dbReference type="ARBA" id="ARBA00021549"/>
    </source>
</evidence>
<keyword evidence="7 12" id="KW-0812">Transmembrane</keyword>
<dbReference type="GO" id="GO:0015628">
    <property type="term" value="P:protein secretion by the type II secretion system"/>
    <property type="evidence" value="ECO:0007669"/>
    <property type="project" value="InterPro"/>
</dbReference>
<comment type="subcellular location">
    <subcellularLocation>
        <location evidence="2">Cell inner membrane</location>
        <topology evidence="2">Single-pass membrane protein</topology>
    </subcellularLocation>
    <subcellularLocation>
        <location evidence="1">Membrane</location>
        <topology evidence="1">Multi-pass membrane protein</topology>
    </subcellularLocation>
</comment>
<evidence type="ECO:0000256" key="5">
    <source>
        <dbReference type="ARBA" id="ARBA00022481"/>
    </source>
</evidence>
<dbReference type="Proteomes" id="UP000078596">
    <property type="component" value="Chromosome"/>
</dbReference>
<keyword evidence="4" id="KW-1003">Cell membrane</keyword>
<proteinExistence type="inferred from homology"/>
<evidence type="ECO:0000256" key="12">
    <source>
        <dbReference type="SAM" id="Phobius"/>
    </source>
</evidence>
<keyword evidence="15" id="KW-1185">Reference proteome</keyword>
<evidence type="ECO:0000256" key="7">
    <source>
        <dbReference type="ARBA" id="ARBA00022692"/>
    </source>
</evidence>
<evidence type="ECO:0000256" key="1">
    <source>
        <dbReference type="ARBA" id="ARBA00004141"/>
    </source>
</evidence>
<evidence type="ECO:0000256" key="9">
    <source>
        <dbReference type="ARBA" id="ARBA00023136"/>
    </source>
</evidence>
<dbReference type="EMBL" id="CP016027">
    <property type="protein sequence ID" value="ANJ68401.1"/>
    <property type="molecule type" value="Genomic_DNA"/>
</dbReference>
<dbReference type="STRING" id="1860122.A9404_09545"/>
<dbReference type="GO" id="GO:0005886">
    <property type="term" value="C:plasma membrane"/>
    <property type="evidence" value="ECO:0007669"/>
    <property type="project" value="UniProtKB-SubCell"/>
</dbReference>
<sequence>MGGFTLIELMVTLTVAVILIAIAIPSFNYLTVSNKLTTVANGLVTALNTARLEAIKRNNLVTICSNTGNGSDTLGTACGTQAGAVYATLPDGSATLINAGIVGLAAPVSVQNFTRLNFSGQGLGTAVGANSPYTGLVADFFTTKISSNNRRCVYIATGSVVRTCTVTSTGACPNAQPNPCNQ</sequence>
<keyword evidence="8 12" id="KW-1133">Transmembrane helix</keyword>
<evidence type="ECO:0000256" key="8">
    <source>
        <dbReference type="ARBA" id="ARBA00022989"/>
    </source>
</evidence>
<evidence type="ECO:0000313" key="15">
    <source>
        <dbReference type="Proteomes" id="UP000078596"/>
    </source>
</evidence>
<evidence type="ECO:0000256" key="2">
    <source>
        <dbReference type="ARBA" id="ARBA00004377"/>
    </source>
</evidence>
<dbReference type="Gene3D" id="3.30.700.10">
    <property type="entry name" value="Glycoprotein, Type 4 Pilin"/>
    <property type="match status" value="1"/>
</dbReference>
<feature type="domain" description="Cytochrome oxidase subunit II transmembrane region profile" evidence="13">
    <location>
        <begin position="1"/>
        <end position="37"/>
    </location>
</feature>
<evidence type="ECO:0000256" key="6">
    <source>
        <dbReference type="ARBA" id="ARBA00022519"/>
    </source>
</evidence>
<dbReference type="SUPFAM" id="SSF54523">
    <property type="entry name" value="Pili subunits"/>
    <property type="match status" value="1"/>
</dbReference>
<dbReference type="PROSITE" id="PS00409">
    <property type="entry name" value="PROKAR_NTER_METHYL"/>
    <property type="match status" value="1"/>
</dbReference>
<evidence type="ECO:0000256" key="10">
    <source>
        <dbReference type="ARBA" id="ARBA00025772"/>
    </source>
</evidence>
<dbReference type="GO" id="GO:0022900">
    <property type="term" value="P:electron transport chain"/>
    <property type="evidence" value="ECO:0007669"/>
    <property type="project" value="InterPro"/>
</dbReference>
<evidence type="ECO:0000256" key="11">
    <source>
        <dbReference type="ARBA" id="ARBA00030775"/>
    </source>
</evidence>
<dbReference type="InterPro" id="IPR022346">
    <property type="entry name" value="T2SS_GspH"/>
</dbReference>
<protein>
    <recommendedName>
        <fullName evidence="3">Type II secretion system protein H</fullName>
    </recommendedName>
    <alternativeName>
        <fullName evidence="11">General secretion pathway protein H</fullName>
    </alternativeName>
</protein>
<dbReference type="AlphaFoldDB" id="A0A191ZKH0"/>